<keyword evidence="2" id="KW-1185">Reference proteome</keyword>
<dbReference type="Proteomes" id="UP001595767">
    <property type="component" value="Unassembled WGS sequence"/>
</dbReference>
<gene>
    <name evidence="1" type="ORF">ACFOW8_05025</name>
</gene>
<protein>
    <submittedName>
        <fullName evidence="1">Uncharacterized protein</fullName>
    </submittedName>
</protein>
<sequence>MARAAARHSEETRKESQMKVRAHRVFDLDLRLPKSTDVAYRVEGMDCLFLGHADDFCPDCSNPALSLDLSKPPNEMVYMLWHDEMCPLSPVAKARNREVAFR</sequence>
<proteinExistence type="predicted"/>
<evidence type="ECO:0000313" key="2">
    <source>
        <dbReference type="Proteomes" id="UP001595767"/>
    </source>
</evidence>
<name>A0ABV8L1E0_9NOCA</name>
<dbReference type="EMBL" id="JBHSBA010000003">
    <property type="protein sequence ID" value="MFC4124284.1"/>
    <property type="molecule type" value="Genomic_DNA"/>
</dbReference>
<organism evidence="1 2">
    <name type="scientific">Nocardia rhizosphaerae</name>
    <dbReference type="NCBI Taxonomy" id="1691571"/>
    <lineage>
        <taxon>Bacteria</taxon>
        <taxon>Bacillati</taxon>
        <taxon>Actinomycetota</taxon>
        <taxon>Actinomycetes</taxon>
        <taxon>Mycobacteriales</taxon>
        <taxon>Nocardiaceae</taxon>
        <taxon>Nocardia</taxon>
    </lineage>
</organism>
<accession>A0ABV8L1E0</accession>
<reference evidence="2" key="1">
    <citation type="journal article" date="2019" name="Int. J. Syst. Evol. Microbiol.">
        <title>The Global Catalogue of Microorganisms (GCM) 10K type strain sequencing project: providing services to taxonomists for standard genome sequencing and annotation.</title>
        <authorList>
            <consortium name="The Broad Institute Genomics Platform"/>
            <consortium name="The Broad Institute Genome Sequencing Center for Infectious Disease"/>
            <person name="Wu L."/>
            <person name="Ma J."/>
        </authorList>
    </citation>
    <scope>NUCLEOTIDE SEQUENCE [LARGE SCALE GENOMIC DNA]</scope>
    <source>
        <strain evidence="2">CGMCC 4.7204</strain>
    </source>
</reference>
<comment type="caution">
    <text evidence="1">The sequence shown here is derived from an EMBL/GenBank/DDBJ whole genome shotgun (WGS) entry which is preliminary data.</text>
</comment>
<dbReference type="RefSeq" id="WP_378546097.1">
    <property type="nucleotide sequence ID" value="NZ_JBHSBA010000003.1"/>
</dbReference>
<evidence type="ECO:0000313" key="1">
    <source>
        <dbReference type="EMBL" id="MFC4124284.1"/>
    </source>
</evidence>